<dbReference type="EMBL" id="CAJNOE010004985">
    <property type="protein sequence ID" value="CAF1516621.1"/>
    <property type="molecule type" value="Genomic_DNA"/>
</dbReference>
<dbReference type="Proteomes" id="UP000663860">
    <property type="component" value="Unassembled WGS sequence"/>
</dbReference>
<feature type="compositionally biased region" description="Basic and acidic residues" evidence="1">
    <location>
        <begin position="61"/>
        <end position="86"/>
    </location>
</feature>
<comment type="caution">
    <text evidence="2">The sequence shown here is derived from an EMBL/GenBank/DDBJ whole genome shotgun (WGS) entry which is preliminary data.</text>
</comment>
<feature type="non-terminal residue" evidence="2">
    <location>
        <position position="153"/>
    </location>
</feature>
<gene>
    <name evidence="2" type="ORF">IZO911_LOCUS45704</name>
</gene>
<reference evidence="2" key="1">
    <citation type="submission" date="2021-02" db="EMBL/GenBank/DDBJ databases">
        <authorList>
            <person name="Nowell W R."/>
        </authorList>
    </citation>
    <scope>NUCLEOTIDE SEQUENCE</scope>
</reference>
<evidence type="ECO:0000256" key="1">
    <source>
        <dbReference type="SAM" id="MobiDB-lite"/>
    </source>
</evidence>
<evidence type="ECO:0000313" key="2">
    <source>
        <dbReference type="EMBL" id="CAF1516621.1"/>
    </source>
</evidence>
<accession>A0A815UBH7</accession>
<feature type="region of interest" description="Disordered" evidence="1">
    <location>
        <begin position="1"/>
        <end position="153"/>
    </location>
</feature>
<name>A0A815UBH7_9BILA</name>
<feature type="non-terminal residue" evidence="2">
    <location>
        <position position="1"/>
    </location>
</feature>
<feature type="compositionally biased region" description="Acidic residues" evidence="1">
    <location>
        <begin position="41"/>
        <end position="51"/>
    </location>
</feature>
<protein>
    <submittedName>
        <fullName evidence="2">Uncharacterized protein</fullName>
    </submittedName>
</protein>
<dbReference type="AlphaFoldDB" id="A0A815UBH7"/>
<feature type="compositionally biased region" description="Basic and acidic residues" evidence="1">
    <location>
        <begin position="93"/>
        <end position="105"/>
    </location>
</feature>
<feature type="compositionally biased region" description="Basic and acidic residues" evidence="1">
    <location>
        <begin position="1"/>
        <end position="17"/>
    </location>
</feature>
<feature type="compositionally biased region" description="Basic and acidic residues" evidence="1">
    <location>
        <begin position="29"/>
        <end position="40"/>
    </location>
</feature>
<organism evidence="2 3">
    <name type="scientific">Adineta steineri</name>
    <dbReference type="NCBI Taxonomy" id="433720"/>
    <lineage>
        <taxon>Eukaryota</taxon>
        <taxon>Metazoa</taxon>
        <taxon>Spiralia</taxon>
        <taxon>Gnathifera</taxon>
        <taxon>Rotifera</taxon>
        <taxon>Eurotatoria</taxon>
        <taxon>Bdelloidea</taxon>
        <taxon>Adinetida</taxon>
        <taxon>Adinetidae</taxon>
        <taxon>Adineta</taxon>
    </lineage>
</organism>
<sequence length="153" mass="17711">MSEKHKDEFKPKADNDIPKPQSTNMAKQDANKNENKKEDEPNLDEIEEELDELRPKPPTPEAKRRIEEAEKEHDRHVHEQHDHKESSTPLKAKRSDDGEGHHNDNEITPGEDDPTVNDNVKFPVLNDHGDIEYKSQQGSVFKRHKNDNSTHET</sequence>
<proteinExistence type="predicted"/>
<evidence type="ECO:0000313" key="3">
    <source>
        <dbReference type="Proteomes" id="UP000663860"/>
    </source>
</evidence>